<organism evidence="1 2">
    <name type="scientific">Danxiaibacter flavus</name>
    <dbReference type="NCBI Taxonomy" id="3049108"/>
    <lineage>
        <taxon>Bacteria</taxon>
        <taxon>Pseudomonadati</taxon>
        <taxon>Bacteroidota</taxon>
        <taxon>Chitinophagia</taxon>
        <taxon>Chitinophagales</taxon>
        <taxon>Chitinophagaceae</taxon>
        <taxon>Danxiaibacter</taxon>
    </lineage>
</organism>
<name>A0ABV3ZGF6_9BACT</name>
<accession>A0ABV3ZGF6</accession>
<reference evidence="1 2" key="1">
    <citation type="submission" date="2023-07" db="EMBL/GenBank/DDBJ databases">
        <authorList>
            <person name="Lian W.-H."/>
        </authorList>
    </citation>
    <scope>NUCLEOTIDE SEQUENCE [LARGE SCALE GENOMIC DNA]</scope>
    <source>
        <strain evidence="1 2">SYSU DXS3180</strain>
    </source>
</reference>
<dbReference type="Proteomes" id="UP001560573">
    <property type="component" value="Unassembled WGS sequence"/>
</dbReference>
<gene>
    <name evidence="1" type="ORF">QTN47_15885</name>
</gene>
<protein>
    <recommendedName>
        <fullName evidence="3">NIPSNAP domain-containing protein</fullName>
    </recommendedName>
</protein>
<evidence type="ECO:0000313" key="1">
    <source>
        <dbReference type="EMBL" id="MEX6688989.1"/>
    </source>
</evidence>
<dbReference type="EMBL" id="JAULBC010000005">
    <property type="protein sequence ID" value="MEX6688989.1"/>
    <property type="molecule type" value="Genomic_DNA"/>
</dbReference>
<dbReference type="RefSeq" id="WP_369330397.1">
    <property type="nucleotide sequence ID" value="NZ_JAULBC010000005.1"/>
</dbReference>
<evidence type="ECO:0000313" key="2">
    <source>
        <dbReference type="Proteomes" id="UP001560573"/>
    </source>
</evidence>
<comment type="caution">
    <text evidence="1">The sequence shown here is derived from an EMBL/GenBank/DDBJ whole genome shotgun (WGS) entry which is preliminary data.</text>
</comment>
<proteinExistence type="predicted"/>
<evidence type="ECO:0008006" key="3">
    <source>
        <dbReference type="Google" id="ProtNLM"/>
    </source>
</evidence>
<keyword evidence="2" id="KW-1185">Reference proteome</keyword>
<sequence length="99" mass="11804">MYIVRDIFHLQFGHYRDAKTLLESAKDQKLLPPDAKEVRILSDFTGDAYRLIFEQGYETLNDYEKSMQAGMGGDEWKKWYEEFKKHVISSHREILKLVF</sequence>